<evidence type="ECO:0000313" key="5">
    <source>
        <dbReference type="EMBL" id="OQR81132.1"/>
    </source>
</evidence>
<accession>A0A1V9Y5X8</accession>
<dbReference type="InterPro" id="IPR037895">
    <property type="entry name" value="NUDCD1"/>
</dbReference>
<dbReference type="AlphaFoldDB" id="A0A1V9Y5X8"/>
<comment type="subcellular location">
    <subcellularLocation>
        <location evidence="2">Cytoplasm</location>
    </subcellularLocation>
    <subcellularLocation>
        <location evidence="1">Nucleus</location>
    </subcellularLocation>
</comment>
<sequence>MQAVKELLDNDFENYVLATDGKASTELPLDVGALSPLGVPPAATKEQWQARIFHNALTPDPFRTGSAYFVSRRGDIVHVINNAEQGLQQRTVFTLPHLAELHPDVQFDNVTMAALAPDLLLLSDGTGDLFAFGADASSGKWSLRFSGAPWGKPMSLALVDARLENDHFVHGVVSQLLFAAEGGAAFAVSAFTINLHSTSVTTTLLYKGTQAVHYASFASASDLLLLVEGSHELQVELRQTTAVPPATTVHKRPHSASVDGTDEIESTEVLKCPRAGIGFDGVHPSPHVPAADLGHVDAMPPLYDRFVASSTPFRSVDAPLHSGAAPAAPVPDESARIEIPTPDSILGGFEECDDLDPNATAVLYRYSFRDRAFVARRAIDCRSYHFLGASAAPLQTPAHPTKRLLFQYDVHGAVFRVELDTLALVHEATFQAFAYVQASKEQKKLLLFHPSASLAAVAEFEKRVFVYSGPQGTAAVHCRLHYLEELPSAHATILGAQFIDAATLLVLTPTAVVRVAIGSS</sequence>
<name>A0A1V9Y5X8_ACHHY</name>
<proteinExistence type="predicted"/>
<protein>
    <recommendedName>
        <fullName evidence="7">NudC domain-containing protein 1</fullName>
    </recommendedName>
</protein>
<dbReference type="OrthoDB" id="2148490at2759"/>
<evidence type="ECO:0000313" key="6">
    <source>
        <dbReference type="Proteomes" id="UP000243579"/>
    </source>
</evidence>
<evidence type="ECO:0000256" key="1">
    <source>
        <dbReference type="ARBA" id="ARBA00004123"/>
    </source>
</evidence>
<evidence type="ECO:0000256" key="2">
    <source>
        <dbReference type="ARBA" id="ARBA00004496"/>
    </source>
</evidence>
<dbReference type="GO" id="GO:0005737">
    <property type="term" value="C:cytoplasm"/>
    <property type="evidence" value="ECO:0007669"/>
    <property type="project" value="UniProtKB-SubCell"/>
</dbReference>
<reference evidence="5 6" key="1">
    <citation type="journal article" date="2014" name="Genome Biol. Evol.">
        <title>The secreted proteins of Achlya hypogyna and Thraustotheca clavata identify the ancestral oomycete secretome and reveal gene acquisitions by horizontal gene transfer.</title>
        <authorList>
            <person name="Misner I."/>
            <person name="Blouin N."/>
            <person name="Leonard G."/>
            <person name="Richards T.A."/>
            <person name="Lane C.E."/>
        </authorList>
    </citation>
    <scope>NUCLEOTIDE SEQUENCE [LARGE SCALE GENOMIC DNA]</scope>
    <source>
        <strain evidence="5 6">ATCC 48635</strain>
    </source>
</reference>
<keyword evidence="3" id="KW-0963">Cytoplasm</keyword>
<gene>
    <name evidence="5" type="ORF">ACHHYP_16728</name>
</gene>
<keyword evidence="6" id="KW-1185">Reference proteome</keyword>
<organism evidence="5 6">
    <name type="scientific">Achlya hypogyna</name>
    <name type="common">Oomycete</name>
    <name type="synonym">Protoachlya hypogyna</name>
    <dbReference type="NCBI Taxonomy" id="1202772"/>
    <lineage>
        <taxon>Eukaryota</taxon>
        <taxon>Sar</taxon>
        <taxon>Stramenopiles</taxon>
        <taxon>Oomycota</taxon>
        <taxon>Saprolegniomycetes</taxon>
        <taxon>Saprolegniales</taxon>
        <taxon>Achlyaceae</taxon>
        <taxon>Achlya</taxon>
    </lineage>
</organism>
<dbReference type="PANTHER" id="PTHR21664:SF1">
    <property type="entry name" value="NUDC DOMAIN-CONTAINING PROTEIN 1"/>
    <property type="match status" value="1"/>
</dbReference>
<dbReference type="PANTHER" id="PTHR21664">
    <property type="entry name" value="CHRONIC MYELOGENOUS LEUKEMIA TUMOR ANTIGEN 66"/>
    <property type="match status" value="1"/>
</dbReference>
<comment type="caution">
    <text evidence="5">The sequence shown here is derived from an EMBL/GenBank/DDBJ whole genome shotgun (WGS) entry which is preliminary data.</text>
</comment>
<evidence type="ECO:0008006" key="7">
    <source>
        <dbReference type="Google" id="ProtNLM"/>
    </source>
</evidence>
<keyword evidence="4" id="KW-0539">Nucleus</keyword>
<dbReference type="Proteomes" id="UP000243579">
    <property type="component" value="Unassembled WGS sequence"/>
</dbReference>
<dbReference type="EMBL" id="JNBR01002832">
    <property type="protein sequence ID" value="OQR81132.1"/>
    <property type="molecule type" value="Genomic_DNA"/>
</dbReference>
<dbReference type="STRING" id="1202772.A0A1V9Y5X8"/>
<evidence type="ECO:0000256" key="3">
    <source>
        <dbReference type="ARBA" id="ARBA00022490"/>
    </source>
</evidence>
<evidence type="ECO:0000256" key="4">
    <source>
        <dbReference type="ARBA" id="ARBA00023242"/>
    </source>
</evidence>
<dbReference type="GO" id="GO:0005634">
    <property type="term" value="C:nucleus"/>
    <property type="evidence" value="ECO:0007669"/>
    <property type="project" value="UniProtKB-SubCell"/>
</dbReference>